<protein>
    <submittedName>
        <fullName evidence="2">Unannotated protein</fullName>
    </submittedName>
</protein>
<dbReference type="Gene3D" id="3.40.250.10">
    <property type="entry name" value="Rhodanese-like domain"/>
    <property type="match status" value="1"/>
</dbReference>
<name>A0A6J6LUV4_9ZZZZ</name>
<gene>
    <name evidence="2" type="ORF">UFOPK2242_01207</name>
</gene>
<dbReference type="InterPro" id="IPR050229">
    <property type="entry name" value="GlpE_sulfurtransferase"/>
</dbReference>
<dbReference type="PANTHER" id="PTHR43031:SF1">
    <property type="entry name" value="PYRIDINE NUCLEOTIDE-DISULPHIDE OXIDOREDUCTASE"/>
    <property type="match status" value="1"/>
</dbReference>
<dbReference type="PANTHER" id="PTHR43031">
    <property type="entry name" value="FAD-DEPENDENT OXIDOREDUCTASE"/>
    <property type="match status" value="1"/>
</dbReference>
<dbReference type="InterPro" id="IPR001763">
    <property type="entry name" value="Rhodanese-like_dom"/>
</dbReference>
<dbReference type="CDD" id="cd00158">
    <property type="entry name" value="RHOD"/>
    <property type="match status" value="1"/>
</dbReference>
<organism evidence="2">
    <name type="scientific">freshwater metagenome</name>
    <dbReference type="NCBI Taxonomy" id="449393"/>
    <lineage>
        <taxon>unclassified sequences</taxon>
        <taxon>metagenomes</taxon>
        <taxon>ecological metagenomes</taxon>
    </lineage>
</organism>
<feature type="domain" description="Rhodanese" evidence="1">
    <location>
        <begin position="13"/>
        <end position="100"/>
    </location>
</feature>
<sequence length="109" mass="11431">MNEAIPSINIEEVTPDDMLLDVREIDEWEAGHAPNAVHLALSTLAESGLDVPAGSRVQVICKVGGRSAQATNYLRSLGIDAVNVSGGMLAWEQAGQAVVTDSGETGWVS</sequence>
<dbReference type="SMART" id="SM00450">
    <property type="entry name" value="RHOD"/>
    <property type="match status" value="1"/>
</dbReference>
<dbReference type="InterPro" id="IPR036873">
    <property type="entry name" value="Rhodanese-like_dom_sf"/>
</dbReference>
<proteinExistence type="predicted"/>
<accession>A0A6J6LUV4</accession>
<dbReference type="SUPFAM" id="SSF52821">
    <property type="entry name" value="Rhodanese/Cell cycle control phosphatase"/>
    <property type="match status" value="1"/>
</dbReference>
<evidence type="ECO:0000259" key="1">
    <source>
        <dbReference type="PROSITE" id="PS50206"/>
    </source>
</evidence>
<dbReference type="Pfam" id="PF00581">
    <property type="entry name" value="Rhodanese"/>
    <property type="match status" value="1"/>
</dbReference>
<dbReference type="AlphaFoldDB" id="A0A6J6LUV4"/>
<evidence type="ECO:0000313" key="2">
    <source>
        <dbReference type="EMBL" id="CAB4665617.1"/>
    </source>
</evidence>
<dbReference type="EMBL" id="CAEZWM010000167">
    <property type="protein sequence ID" value="CAB4665617.1"/>
    <property type="molecule type" value="Genomic_DNA"/>
</dbReference>
<dbReference type="PROSITE" id="PS50206">
    <property type="entry name" value="RHODANESE_3"/>
    <property type="match status" value="1"/>
</dbReference>
<reference evidence="2" key="1">
    <citation type="submission" date="2020-05" db="EMBL/GenBank/DDBJ databases">
        <authorList>
            <person name="Chiriac C."/>
            <person name="Salcher M."/>
            <person name="Ghai R."/>
            <person name="Kavagutti S V."/>
        </authorList>
    </citation>
    <scope>NUCLEOTIDE SEQUENCE</scope>
</reference>